<dbReference type="InterPro" id="IPR052513">
    <property type="entry name" value="Thioester_dehydratase-like"/>
</dbReference>
<gene>
    <name evidence="4" type="ORF">GGQ22_06305</name>
</gene>
<dbReference type="PANTHER" id="PTHR34075">
    <property type="entry name" value="BLR3430 PROTEIN"/>
    <property type="match status" value="1"/>
</dbReference>
<dbReference type="Pfam" id="PF01796">
    <property type="entry name" value="OB_ChsH2_C"/>
    <property type="match status" value="2"/>
</dbReference>
<dbReference type="RefSeq" id="WP_154614443.1">
    <property type="nucleotide sequence ID" value="NZ_CP053660.1"/>
</dbReference>
<dbReference type="InterPro" id="IPR022002">
    <property type="entry name" value="ChsH2_Znr"/>
</dbReference>
<feature type="domain" description="ChsH2 C-terminal OB-fold" evidence="2">
    <location>
        <begin position="242"/>
        <end position="307"/>
    </location>
</feature>
<reference evidence="4 5" key="1">
    <citation type="submission" date="2019-10" db="EMBL/GenBank/DDBJ databases">
        <title>Nocardioides novel species isolated from the excrement of Marmot.</title>
        <authorList>
            <person name="Zhang G."/>
        </authorList>
    </citation>
    <scope>NUCLEOTIDE SEQUENCE [LARGE SCALE GENOMIC DNA]</scope>
    <source>
        <strain evidence="5">zg-579</strain>
    </source>
</reference>
<keyword evidence="5" id="KW-1185">Reference proteome</keyword>
<evidence type="ECO:0000256" key="1">
    <source>
        <dbReference type="SAM" id="MobiDB-lite"/>
    </source>
</evidence>
<dbReference type="Gene3D" id="6.10.30.10">
    <property type="match status" value="2"/>
</dbReference>
<dbReference type="InterPro" id="IPR012340">
    <property type="entry name" value="NA-bd_OB-fold"/>
</dbReference>
<feature type="region of interest" description="Disordered" evidence="1">
    <location>
        <begin position="154"/>
        <end position="180"/>
    </location>
</feature>
<dbReference type="EMBL" id="WLCI01000006">
    <property type="protein sequence ID" value="MTB94690.1"/>
    <property type="molecule type" value="Genomic_DNA"/>
</dbReference>
<evidence type="ECO:0000313" key="5">
    <source>
        <dbReference type="Proteomes" id="UP000433406"/>
    </source>
</evidence>
<feature type="compositionally biased region" description="Basic and acidic residues" evidence="1">
    <location>
        <begin position="158"/>
        <end position="168"/>
    </location>
</feature>
<evidence type="ECO:0000313" key="4">
    <source>
        <dbReference type="EMBL" id="MTB94690.1"/>
    </source>
</evidence>
<proteinExistence type="predicted"/>
<evidence type="ECO:0000259" key="3">
    <source>
        <dbReference type="Pfam" id="PF12172"/>
    </source>
</evidence>
<evidence type="ECO:0000259" key="2">
    <source>
        <dbReference type="Pfam" id="PF01796"/>
    </source>
</evidence>
<dbReference type="GO" id="GO:0003677">
    <property type="term" value="F:DNA binding"/>
    <property type="evidence" value="ECO:0007669"/>
    <property type="project" value="UniProtKB-KW"/>
</dbReference>
<comment type="caution">
    <text evidence="4">The sequence shown here is derived from an EMBL/GenBank/DDBJ whole genome shotgun (WGS) entry which is preliminary data.</text>
</comment>
<dbReference type="InterPro" id="IPR002878">
    <property type="entry name" value="ChsH2_C"/>
</dbReference>
<dbReference type="Proteomes" id="UP000433406">
    <property type="component" value="Unassembled WGS sequence"/>
</dbReference>
<organism evidence="4 5">
    <name type="scientific">Nocardioides marmotae</name>
    <dbReference type="NCBI Taxonomy" id="2663857"/>
    <lineage>
        <taxon>Bacteria</taxon>
        <taxon>Bacillati</taxon>
        <taxon>Actinomycetota</taxon>
        <taxon>Actinomycetes</taxon>
        <taxon>Propionibacteriales</taxon>
        <taxon>Nocardioidaceae</taxon>
        <taxon>Nocardioides</taxon>
    </lineage>
</organism>
<accession>A0A6I3J9N3</accession>
<keyword evidence="4" id="KW-0238">DNA-binding</keyword>
<feature type="domain" description="ChsH2 rubredoxin-like zinc ribbon" evidence="3">
    <location>
        <begin position="207"/>
        <end position="236"/>
    </location>
</feature>
<dbReference type="Pfam" id="PF12172">
    <property type="entry name" value="zf-ChsH2"/>
    <property type="match status" value="1"/>
</dbReference>
<dbReference type="AlphaFoldDB" id="A0A6I3J9N3"/>
<dbReference type="PANTHER" id="PTHR34075:SF5">
    <property type="entry name" value="BLR3430 PROTEIN"/>
    <property type="match status" value="1"/>
</dbReference>
<name>A0A6I3J9N3_9ACTN</name>
<dbReference type="SUPFAM" id="SSF50249">
    <property type="entry name" value="Nucleic acid-binding proteins"/>
    <property type="match status" value="2"/>
</dbReference>
<protein>
    <submittedName>
        <fullName evidence="4">DNA-binding protein</fullName>
    </submittedName>
</protein>
<feature type="domain" description="ChsH2 C-terminal OB-fold" evidence="2">
    <location>
        <begin position="64"/>
        <end position="127"/>
    </location>
</feature>
<sequence>MSRTLSAPVTVAFDYTRSTGPVLGRFLTGLRDQRVVGGRTSEGRVVVPPPEFDPVTHRQLDDFVEVADTGTVTSWTWVPEPVAGQPLDRPFAFVLVTLDGADAPLVHALDVTSPDQVRTGMRVRIRWAPERVGAITDIACFEPVVELDEVEIGAGGPDRARPQPRDEAATEQSRSGDGPAAVTTVITPVELDYLYAASPEESAFYRALAEGRIIGQRCPTCGKVYVPPRSACPADGTPTTDEVELSQTGTVTTFCVVNVPFLGQRIKPPYVSAYVLLDGADIAFLHLILDIPAEEVRMGMRVEAVWKPREEWGTTIENISHFRPTGEPDADFDTYKQHL</sequence>